<dbReference type="SUPFAM" id="SSF53756">
    <property type="entry name" value="UDP-Glycosyltransferase/glycogen phosphorylase"/>
    <property type="match status" value="1"/>
</dbReference>
<gene>
    <name evidence="7" type="primary">WBGene00099550</name>
</gene>
<dbReference type="AlphaFoldDB" id="A0A2A6CJW6"/>
<evidence type="ECO:0000256" key="1">
    <source>
        <dbReference type="ARBA" id="ARBA00009995"/>
    </source>
</evidence>
<dbReference type="Proteomes" id="UP000005239">
    <property type="component" value="Unassembled WGS sequence"/>
</dbReference>
<keyword evidence="3" id="KW-0328">Glycosyltransferase</keyword>
<dbReference type="Gene3D" id="3.40.50.2000">
    <property type="entry name" value="Glycogen Phosphorylase B"/>
    <property type="match status" value="1"/>
</dbReference>
<dbReference type="GO" id="GO:0015020">
    <property type="term" value="F:glucuronosyltransferase activity"/>
    <property type="evidence" value="ECO:0007669"/>
    <property type="project" value="UniProtKB-EC"/>
</dbReference>
<dbReference type="FunFam" id="3.40.50.2000:FF:000021">
    <property type="entry name" value="UDP-glucuronosyltransferase"/>
    <property type="match status" value="1"/>
</dbReference>
<dbReference type="EC" id="2.4.1.17" evidence="2"/>
<dbReference type="CDD" id="cd03784">
    <property type="entry name" value="GT1_Gtf-like"/>
    <property type="match status" value="1"/>
</dbReference>
<dbReference type="GO" id="GO:0008194">
    <property type="term" value="F:UDP-glycosyltransferase activity"/>
    <property type="evidence" value="ECO:0000318"/>
    <property type="project" value="GO_Central"/>
</dbReference>
<evidence type="ECO:0000256" key="6">
    <source>
        <dbReference type="ARBA" id="ARBA00047475"/>
    </source>
</evidence>
<organism evidence="7 8">
    <name type="scientific">Pristionchus pacificus</name>
    <name type="common">Parasitic nematode worm</name>
    <dbReference type="NCBI Taxonomy" id="54126"/>
    <lineage>
        <taxon>Eukaryota</taxon>
        <taxon>Metazoa</taxon>
        <taxon>Ecdysozoa</taxon>
        <taxon>Nematoda</taxon>
        <taxon>Chromadorea</taxon>
        <taxon>Rhabditida</taxon>
        <taxon>Rhabditina</taxon>
        <taxon>Diplogasteromorpha</taxon>
        <taxon>Diplogasteroidea</taxon>
        <taxon>Neodiplogasteridae</taxon>
        <taxon>Pristionchus</taxon>
    </lineage>
</organism>
<evidence type="ECO:0000256" key="3">
    <source>
        <dbReference type="ARBA" id="ARBA00022676"/>
    </source>
</evidence>
<keyword evidence="4" id="KW-0808">Transferase</keyword>
<evidence type="ECO:0000313" key="8">
    <source>
        <dbReference type="Proteomes" id="UP000005239"/>
    </source>
</evidence>
<reference evidence="7" key="2">
    <citation type="submission" date="2022-06" db="UniProtKB">
        <authorList>
            <consortium name="EnsemblMetazoa"/>
        </authorList>
    </citation>
    <scope>IDENTIFICATION</scope>
    <source>
        <strain evidence="7">PS312</strain>
    </source>
</reference>
<comment type="similarity">
    <text evidence="1">Belongs to the UDP-glycosyltransferase family.</text>
</comment>
<dbReference type="PANTHER" id="PTHR48043">
    <property type="entry name" value="EG:EG0003.4 PROTEIN-RELATED"/>
    <property type="match status" value="1"/>
</dbReference>
<sequence length="523" mass="59454">MHLLSLLISFPCALSLNILMYVNVAGKSHLQFAEKLIALLNERGHNVDVVLGMLNSYVSLKGTYGARQLVTVNFPGESPWGQVAYHLNNPFVEIPDWQRLSMESNKFIDTNQLLCDLLLDSTAVADLMSSNKYDIALMSGYDFCPFALAHHHKISPVVSYVPTPIYYYTQSYYAGLPELPLYENVVFDVRHTSDRSSFVTRVYETLRTFKERLLHYNDLIIINSKLRARFGDSFPDVREIAMNTSLDFTNSHPLLEEPRPTSLRLKYIGGIGLPTPKPLKKELDNMLNLAAKGNVIFSFGTQIGPEKITPELQRVFVNTFKRFPEYNFLWKFDGKTVMNASNVFNLDWMPQTDLLYDDRVHAFISHFGLNSFTETACAGVPAVAIPLFGDQHHNARRAVALGAAVMVRKTEITEANLYEALAKVLRDERYRKRAKEIASMISALPDTPQRIFLEGIEFAAKFNNLPFHYRLAGAKHNFFVQLGWDVAAFLTVVVFLVVVVAMRLSFFVLNRIRAKFQVKSKKE</sequence>
<reference evidence="8" key="1">
    <citation type="journal article" date="2008" name="Nat. Genet.">
        <title>The Pristionchus pacificus genome provides a unique perspective on nematode lifestyle and parasitism.</title>
        <authorList>
            <person name="Dieterich C."/>
            <person name="Clifton S.W."/>
            <person name="Schuster L.N."/>
            <person name="Chinwalla A."/>
            <person name="Delehaunty K."/>
            <person name="Dinkelacker I."/>
            <person name="Fulton L."/>
            <person name="Fulton R."/>
            <person name="Godfrey J."/>
            <person name="Minx P."/>
            <person name="Mitreva M."/>
            <person name="Roeseler W."/>
            <person name="Tian H."/>
            <person name="Witte H."/>
            <person name="Yang S.P."/>
            <person name="Wilson R.K."/>
            <person name="Sommer R.J."/>
        </authorList>
    </citation>
    <scope>NUCLEOTIDE SEQUENCE [LARGE SCALE GENOMIC DNA]</scope>
    <source>
        <strain evidence="8">PS312</strain>
    </source>
</reference>
<evidence type="ECO:0000256" key="2">
    <source>
        <dbReference type="ARBA" id="ARBA00012544"/>
    </source>
</evidence>
<evidence type="ECO:0000256" key="5">
    <source>
        <dbReference type="ARBA" id="ARBA00022729"/>
    </source>
</evidence>
<protein>
    <recommendedName>
        <fullName evidence="2">glucuronosyltransferase</fullName>
        <ecNumber evidence="2">2.4.1.17</ecNumber>
    </recommendedName>
</protein>
<dbReference type="OrthoDB" id="5835829at2759"/>
<evidence type="ECO:0000313" key="7">
    <source>
        <dbReference type="EnsemblMetazoa" id="PPA09996.1"/>
    </source>
</evidence>
<dbReference type="EnsemblMetazoa" id="PPA09996.1">
    <property type="protein sequence ID" value="PPA09996.1"/>
    <property type="gene ID" value="WBGene00099550"/>
</dbReference>
<dbReference type="Pfam" id="PF00201">
    <property type="entry name" value="UDPGT"/>
    <property type="match status" value="1"/>
</dbReference>
<keyword evidence="5" id="KW-0732">Signal</keyword>
<dbReference type="PANTHER" id="PTHR48043:SF154">
    <property type="entry name" value="GLUCURONOSYLTRANSFERASE"/>
    <property type="match status" value="1"/>
</dbReference>
<accession>A0A2A6CJW6</accession>
<comment type="catalytic activity">
    <reaction evidence="6">
        <text>glucuronate acceptor + UDP-alpha-D-glucuronate = acceptor beta-D-glucuronoside + UDP + H(+)</text>
        <dbReference type="Rhea" id="RHEA:21032"/>
        <dbReference type="ChEBI" id="CHEBI:15378"/>
        <dbReference type="ChEBI" id="CHEBI:58052"/>
        <dbReference type="ChEBI" id="CHEBI:58223"/>
        <dbReference type="ChEBI" id="CHEBI:132367"/>
        <dbReference type="ChEBI" id="CHEBI:132368"/>
        <dbReference type="EC" id="2.4.1.17"/>
    </reaction>
</comment>
<accession>A0A8R1YAH6</accession>
<name>A0A2A6CJW6_PRIPA</name>
<dbReference type="InterPro" id="IPR002213">
    <property type="entry name" value="UDP_glucos_trans"/>
</dbReference>
<evidence type="ECO:0000256" key="4">
    <source>
        <dbReference type="ARBA" id="ARBA00022679"/>
    </source>
</evidence>
<proteinExistence type="inferred from homology"/>
<keyword evidence="8" id="KW-1185">Reference proteome</keyword>
<dbReference type="InterPro" id="IPR050271">
    <property type="entry name" value="UDP-glycosyltransferase"/>
</dbReference>